<feature type="non-terminal residue" evidence="1">
    <location>
        <position position="50"/>
    </location>
</feature>
<protein>
    <submittedName>
        <fullName evidence="1">Uncharacterized protein</fullName>
    </submittedName>
</protein>
<evidence type="ECO:0000313" key="1">
    <source>
        <dbReference type="EMBL" id="GAI70652.1"/>
    </source>
</evidence>
<sequence>MDNYYIETTAQITKYLRIPASNLGRNPTNPPVIDVYGICHVAQFTLFPLS</sequence>
<dbReference type="EMBL" id="BARV01044281">
    <property type="protein sequence ID" value="GAI70652.1"/>
    <property type="molecule type" value="Genomic_DNA"/>
</dbReference>
<gene>
    <name evidence="1" type="ORF">S06H3_65634</name>
</gene>
<proteinExistence type="predicted"/>
<reference evidence="1" key="1">
    <citation type="journal article" date="2014" name="Front. Microbiol.">
        <title>High frequency of phylogenetically diverse reductive dehalogenase-homologous genes in deep subseafloor sedimentary metagenomes.</title>
        <authorList>
            <person name="Kawai M."/>
            <person name="Futagami T."/>
            <person name="Toyoda A."/>
            <person name="Takaki Y."/>
            <person name="Nishi S."/>
            <person name="Hori S."/>
            <person name="Arai W."/>
            <person name="Tsubouchi T."/>
            <person name="Morono Y."/>
            <person name="Uchiyama I."/>
            <person name="Ito T."/>
            <person name="Fujiyama A."/>
            <person name="Inagaki F."/>
            <person name="Takami H."/>
        </authorList>
    </citation>
    <scope>NUCLEOTIDE SEQUENCE</scope>
    <source>
        <strain evidence="1">Expedition CK06-06</strain>
    </source>
</reference>
<accession>X1QQ43</accession>
<dbReference type="AlphaFoldDB" id="X1QQ43"/>
<name>X1QQ43_9ZZZZ</name>
<organism evidence="1">
    <name type="scientific">marine sediment metagenome</name>
    <dbReference type="NCBI Taxonomy" id="412755"/>
    <lineage>
        <taxon>unclassified sequences</taxon>
        <taxon>metagenomes</taxon>
        <taxon>ecological metagenomes</taxon>
    </lineage>
</organism>
<comment type="caution">
    <text evidence="1">The sequence shown here is derived from an EMBL/GenBank/DDBJ whole genome shotgun (WGS) entry which is preliminary data.</text>
</comment>